<dbReference type="Proteomes" id="UP000297258">
    <property type="component" value="Unassembled WGS sequence"/>
</dbReference>
<keyword evidence="1" id="KW-0732">Signal</keyword>
<evidence type="ECO:0000313" key="3">
    <source>
        <dbReference type="EMBL" id="TFW30766.1"/>
    </source>
</evidence>
<proteinExistence type="predicted"/>
<dbReference type="SUPFAM" id="SSF56281">
    <property type="entry name" value="Metallo-hydrolase/oxidoreductase"/>
    <property type="match status" value="1"/>
</dbReference>
<keyword evidence="4" id="KW-1185">Reference proteome</keyword>
<evidence type="ECO:0000256" key="1">
    <source>
        <dbReference type="SAM" id="SignalP"/>
    </source>
</evidence>
<feature type="signal peptide" evidence="1">
    <location>
        <begin position="1"/>
        <end position="19"/>
    </location>
</feature>
<dbReference type="PANTHER" id="PTHR42951:SF17">
    <property type="entry name" value="METALLO-BETA-LACTAMASE DOMAIN-CONTAINING PROTEIN"/>
    <property type="match status" value="1"/>
</dbReference>
<accession>A0A4Y9T189</accession>
<gene>
    <name evidence="3" type="primary">bla</name>
    <name evidence="3" type="ORF">E4O92_15640</name>
</gene>
<sequence length="298" mass="31510">MKKLSLAFTLLALASVSAAQDSSIHCQSCDDWNRPQAPFNVYGNTWYVGTAGLSALLVTGPQGHILLDGGLPQSAPLIEKNIAALGFRIQDVKLIVNSHAHFDHAGGIAALQRASGAVVAGSAASAKGMQLGTNIEDDPQFEPDGTRFPKIAKVKVVADGETLDVGPLKLTMHLTPGHTPGGTTWTWSSCEKGKCADMVYAESLTAVSSDDFHFTGDATHPDISKSFLATIDKVRNLPCDVIVSTHPSFTQTFEKLAARTPANNTFVTPGGCRAYADAAGKALATRLDKERREKAAAH</sequence>
<dbReference type="NCBIfam" id="NF033105">
    <property type="entry name" value="bla_subclass_B3"/>
    <property type="match status" value="1"/>
</dbReference>
<feature type="chain" id="PRO_5021373697" evidence="1">
    <location>
        <begin position="20"/>
        <end position="298"/>
    </location>
</feature>
<feature type="domain" description="Metallo-beta-lactamase" evidence="2">
    <location>
        <begin position="52"/>
        <end position="246"/>
    </location>
</feature>
<dbReference type="PANTHER" id="PTHR42951">
    <property type="entry name" value="METALLO-BETA-LACTAMASE DOMAIN-CONTAINING"/>
    <property type="match status" value="1"/>
</dbReference>
<evidence type="ECO:0000259" key="2">
    <source>
        <dbReference type="SMART" id="SM00849"/>
    </source>
</evidence>
<dbReference type="OrthoDB" id="9762883at2"/>
<protein>
    <submittedName>
        <fullName evidence="3">Subclass B3 metallo-beta-lactamase</fullName>
    </submittedName>
</protein>
<dbReference type="Pfam" id="PF00753">
    <property type="entry name" value="Lactamase_B"/>
    <property type="match status" value="1"/>
</dbReference>
<dbReference type="InterPro" id="IPR050855">
    <property type="entry name" value="NDM-1-like"/>
</dbReference>
<dbReference type="EMBL" id="SPUM01000107">
    <property type="protein sequence ID" value="TFW30766.1"/>
    <property type="molecule type" value="Genomic_DNA"/>
</dbReference>
<name>A0A4Y9T189_9BURK</name>
<organism evidence="3 4">
    <name type="scientific">Massilia horti</name>
    <dbReference type="NCBI Taxonomy" id="2562153"/>
    <lineage>
        <taxon>Bacteria</taxon>
        <taxon>Pseudomonadati</taxon>
        <taxon>Pseudomonadota</taxon>
        <taxon>Betaproteobacteria</taxon>
        <taxon>Burkholderiales</taxon>
        <taxon>Oxalobacteraceae</taxon>
        <taxon>Telluria group</taxon>
        <taxon>Massilia</taxon>
    </lineage>
</organism>
<dbReference type="NCBIfam" id="NF012229">
    <property type="entry name" value="bla_class_B_core"/>
    <property type="match status" value="1"/>
</dbReference>
<dbReference type="Gene3D" id="3.60.15.10">
    <property type="entry name" value="Ribonuclease Z/Hydroxyacylglutathione hydrolase-like"/>
    <property type="match status" value="1"/>
</dbReference>
<dbReference type="SMART" id="SM00849">
    <property type="entry name" value="Lactamase_B"/>
    <property type="match status" value="1"/>
</dbReference>
<dbReference type="InterPro" id="IPR001279">
    <property type="entry name" value="Metallo-B-lactamas"/>
</dbReference>
<dbReference type="RefSeq" id="WP_135190666.1">
    <property type="nucleotide sequence ID" value="NZ_SPUM01000107.1"/>
</dbReference>
<evidence type="ECO:0000313" key="4">
    <source>
        <dbReference type="Proteomes" id="UP000297258"/>
    </source>
</evidence>
<reference evidence="3 4" key="1">
    <citation type="submission" date="2019-03" db="EMBL/GenBank/DDBJ databases">
        <title>Draft genome of Massilia hortus sp. nov., a novel bacterial species of the Oxalobacteraceae family.</title>
        <authorList>
            <person name="Peta V."/>
            <person name="Raths R."/>
            <person name="Bucking H."/>
        </authorList>
    </citation>
    <scope>NUCLEOTIDE SEQUENCE [LARGE SCALE GENOMIC DNA]</scope>
    <source>
        <strain evidence="3 4">ONC3</strain>
    </source>
</reference>
<comment type="caution">
    <text evidence="3">The sequence shown here is derived from an EMBL/GenBank/DDBJ whole genome shotgun (WGS) entry which is preliminary data.</text>
</comment>
<dbReference type="InterPro" id="IPR036866">
    <property type="entry name" value="RibonucZ/Hydroxyglut_hydro"/>
</dbReference>
<dbReference type="AlphaFoldDB" id="A0A4Y9T189"/>